<dbReference type="Proteomes" id="UP000295681">
    <property type="component" value="Unassembled WGS sequence"/>
</dbReference>
<dbReference type="RefSeq" id="WP_010007641.1">
    <property type="nucleotide sequence ID" value="NZ_JAGYGP010000001.1"/>
</dbReference>
<dbReference type="InterPro" id="IPR002376">
    <property type="entry name" value="Formyl_transf_N"/>
</dbReference>
<keyword evidence="3 4" id="KW-0658">Purine biosynthesis</keyword>
<gene>
    <name evidence="4" type="primary">purN</name>
    <name evidence="6" type="ORF">C5L23_000486</name>
</gene>
<comment type="function">
    <text evidence="4">Catalyzes the transfer of a formyl group from 10-formyltetrahydrofolate to 5-phospho-ribosyl-glycinamide (GAR), producing 5-phospho-ribosyl-N-formylglycinamide (FGAR) and tetrahydrofolate.</text>
</comment>
<comment type="pathway">
    <text evidence="1 4">Purine metabolism; IMP biosynthesis via de novo pathway; N(2)-formyl-N(1)-(5-phospho-D-ribosyl)glycinamide from N(1)-(5-phospho-D-ribosyl)glycinamide (10-formyl THF route): step 1/1.</text>
</comment>
<dbReference type="EMBL" id="PUFI01000014">
    <property type="protein sequence ID" value="TDG68180.1"/>
    <property type="molecule type" value="Genomic_DNA"/>
</dbReference>
<accession>A0A4R5N967</accession>
<protein>
    <recommendedName>
        <fullName evidence="4">Phosphoribosylglycinamide formyltransferase</fullName>
        <ecNumber evidence="4">2.1.2.2</ecNumber>
    </recommendedName>
    <alternativeName>
        <fullName evidence="4">5'-phosphoribosylglycinamide transformylase</fullName>
    </alternativeName>
    <alternativeName>
        <fullName evidence="4">GAR transformylase</fullName>
        <shortName evidence="4">GART</shortName>
    </alternativeName>
</protein>
<dbReference type="Pfam" id="PF00551">
    <property type="entry name" value="Formyl_trans_N"/>
    <property type="match status" value="1"/>
</dbReference>
<dbReference type="PANTHER" id="PTHR43369:SF2">
    <property type="entry name" value="PHOSPHORIBOSYLGLYCINAMIDE FORMYLTRANSFERASE"/>
    <property type="match status" value="1"/>
</dbReference>
<dbReference type="SUPFAM" id="SSF53328">
    <property type="entry name" value="Formyltransferase"/>
    <property type="match status" value="1"/>
</dbReference>
<feature type="site" description="Raises pKa of active site His" evidence="4">
    <location>
        <position position="154"/>
    </location>
</feature>
<keyword evidence="2 4" id="KW-0808">Transferase</keyword>
<comment type="caution">
    <text evidence="6">The sequence shown here is derived from an EMBL/GenBank/DDBJ whole genome shotgun (WGS) entry which is preliminary data.</text>
</comment>
<evidence type="ECO:0000313" key="7">
    <source>
        <dbReference type="Proteomes" id="UP000295681"/>
    </source>
</evidence>
<dbReference type="InterPro" id="IPR004607">
    <property type="entry name" value="GART"/>
</dbReference>
<comment type="catalytic activity">
    <reaction evidence="4">
        <text>N(1)-(5-phospho-beta-D-ribosyl)glycinamide + (6R)-10-formyltetrahydrofolate = N(2)-formyl-N(1)-(5-phospho-beta-D-ribosyl)glycinamide + (6S)-5,6,7,8-tetrahydrofolate + H(+)</text>
        <dbReference type="Rhea" id="RHEA:15053"/>
        <dbReference type="ChEBI" id="CHEBI:15378"/>
        <dbReference type="ChEBI" id="CHEBI:57453"/>
        <dbReference type="ChEBI" id="CHEBI:143788"/>
        <dbReference type="ChEBI" id="CHEBI:147286"/>
        <dbReference type="ChEBI" id="CHEBI:195366"/>
        <dbReference type="EC" id="2.1.2.2"/>
    </reaction>
</comment>
<keyword evidence="7" id="KW-1185">Reference proteome</keyword>
<dbReference type="NCBIfam" id="TIGR00639">
    <property type="entry name" value="PurN"/>
    <property type="match status" value="1"/>
</dbReference>
<feature type="active site" description="Proton donor" evidence="4">
    <location>
        <position position="118"/>
    </location>
</feature>
<evidence type="ECO:0000256" key="4">
    <source>
        <dbReference type="HAMAP-Rule" id="MF_01930"/>
    </source>
</evidence>
<feature type="binding site" evidence="4">
    <location>
        <position position="116"/>
    </location>
    <ligand>
        <name>(6R)-10-formyltetrahydrofolate</name>
        <dbReference type="ChEBI" id="CHEBI:195366"/>
    </ligand>
</feature>
<dbReference type="PANTHER" id="PTHR43369">
    <property type="entry name" value="PHOSPHORIBOSYLGLYCINAMIDE FORMYLTRANSFERASE"/>
    <property type="match status" value="1"/>
</dbReference>
<feature type="binding site" evidence="4">
    <location>
        <position position="74"/>
    </location>
    <ligand>
        <name>(6R)-10-formyltetrahydrofolate</name>
        <dbReference type="ChEBI" id="CHEBI:195366"/>
    </ligand>
</feature>
<evidence type="ECO:0000259" key="5">
    <source>
        <dbReference type="Pfam" id="PF00551"/>
    </source>
</evidence>
<proteinExistence type="inferred from homology"/>
<dbReference type="EC" id="2.1.2.2" evidence="4"/>
<feature type="domain" description="Formyl transferase N-terminal" evidence="5">
    <location>
        <begin position="12"/>
        <end position="191"/>
    </location>
</feature>
<dbReference type="GO" id="GO:0005829">
    <property type="term" value="C:cytosol"/>
    <property type="evidence" value="ECO:0007669"/>
    <property type="project" value="TreeGrafter"/>
</dbReference>
<evidence type="ECO:0000313" key="6">
    <source>
        <dbReference type="EMBL" id="TDG68180.1"/>
    </source>
</evidence>
<sequence>MVNIGNKEREVRLAVFASGTGTNFKALQAAIASRRFNAKIVRLIVDKENTGASHLAEQFGIPITVIRYADFANKVDAEIHIIQQLQADQVDGILLAGYMRILTTTLLDAFPQKIINIHPAWLPHFPGRHGIQDAFDAHVQETGVTIHYVDSGVDTGTIVAQQKVPRYSTDTLETLEQRIHQVEHTLYPDTLEKLLDEGVFLK</sequence>
<dbReference type="STRING" id="907931.GCA_000165675_00837"/>
<dbReference type="UniPathway" id="UPA00074">
    <property type="reaction ID" value="UER00126"/>
</dbReference>
<comment type="similarity">
    <text evidence="4">Belongs to the GART family.</text>
</comment>
<dbReference type="InterPro" id="IPR036477">
    <property type="entry name" value="Formyl_transf_N_sf"/>
</dbReference>
<dbReference type="Gene3D" id="3.40.50.170">
    <property type="entry name" value="Formyl transferase, N-terminal domain"/>
    <property type="match status" value="1"/>
</dbReference>
<feature type="binding site" evidence="4">
    <location>
        <begin position="99"/>
        <end position="102"/>
    </location>
    <ligand>
        <name>(6R)-10-formyltetrahydrofolate</name>
        <dbReference type="ChEBI" id="CHEBI:195366"/>
    </ligand>
</feature>
<evidence type="ECO:0000256" key="1">
    <source>
        <dbReference type="ARBA" id="ARBA00005054"/>
    </source>
</evidence>
<evidence type="ECO:0000256" key="3">
    <source>
        <dbReference type="ARBA" id="ARBA00022755"/>
    </source>
</evidence>
<dbReference type="HAMAP" id="MF_01930">
    <property type="entry name" value="PurN"/>
    <property type="match status" value="1"/>
</dbReference>
<dbReference type="GO" id="GO:0006189">
    <property type="term" value="P:'de novo' IMP biosynthetic process"/>
    <property type="evidence" value="ECO:0007669"/>
    <property type="project" value="UniProtKB-UniRule"/>
</dbReference>
<name>A0A4R5N967_9LACO</name>
<reference evidence="6 7" key="1">
    <citation type="journal article" date="2019" name="Appl. Microbiol. Biotechnol.">
        <title>Uncovering carbohydrate metabolism through a genotype-phenotype association study of 56 lactic acid bacteria genomes.</title>
        <authorList>
            <person name="Buron-Moles G."/>
            <person name="Chailyan A."/>
            <person name="Dolejs I."/>
            <person name="Forster J."/>
            <person name="Miks M.H."/>
        </authorList>
    </citation>
    <scope>NUCLEOTIDE SEQUENCE [LARGE SCALE GENOMIC DNA]</scope>
    <source>
        <strain evidence="6 7">ATCC 700006</strain>
    </source>
</reference>
<dbReference type="AlphaFoldDB" id="A0A4R5N967"/>
<feature type="binding site" evidence="4">
    <location>
        <begin position="21"/>
        <end position="23"/>
    </location>
    <ligand>
        <name>N(1)-(5-phospho-beta-D-ribosyl)glycinamide</name>
        <dbReference type="ChEBI" id="CHEBI:143788"/>
    </ligand>
</feature>
<dbReference type="GO" id="GO:0004644">
    <property type="term" value="F:phosphoribosylglycinamide formyltransferase activity"/>
    <property type="evidence" value="ECO:0007669"/>
    <property type="project" value="UniProtKB-UniRule"/>
</dbReference>
<dbReference type="CDD" id="cd08645">
    <property type="entry name" value="FMT_core_GART"/>
    <property type="match status" value="1"/>
</dbReference>
<organism evidence="6 7">
    <name type="scientific">Leuconostoc fallax</name>
    <dbReference type="NCBI Taxonomy" id="1251"/>
    <lineage>
        <taxon>Bacteria</taxon>
        <taxon>Bacillati</taxon>
        <taxon>Bacillota</taxon>
        <taxon>Bacilli</taxon>
        <taxon>Lactobacillales</taxon>
        <taxon>Lactobacillaceae</taxon>
        <taxon>Leuconostoc</taxon>
    </lineage>
</organism>
<evidence type="ECO:0000256" key="2">
    <source>
        <dbReference type="ARBA" id="ARBA00022679"/>
    </source>
</evidence>